<evidence type="ECO:0000313" key="5">
    <source>
        <dbReference type="EMBL" id="AEA23326.1"/>
    </source>
</evidence>
<feature type="compositionally biased region" description="Pro residues" evidence="3">
    <location>
        <begin position="1"/>
        <end position="16"/>
    </location>
</feature>
<evidence type="ECO:0000256" key="1">
    <source>
        <dbReference type="ARBA" id="ARBA00023125"/>
    </source>
</evidence>
<dbReference type="Gene3D" id="1.10.357.10">
    <property type="entry name" value="Tetracycline Repressor, domain 2"/>
    <property type="match status" value="1"/>
</dbReference>
<dbReference type="Pfam" id="PF00440">
    <property type="entry name" value="TetR_N"/>
    <property type="match status" value="1"/>
</dbReference>
<keyword evidence="6" id="KW-1185">Reference proteome</keyword>
<dbReference type="EMBL" id="CP002593">
    <property type="protein sequence ID" value="AEA23326.1"/>
    <property type="molecule type" value="Genomic_DNA"/>
</dbReference>
<dbReference type="InterPro" id="IPR001647">
    <property type="entry name" value="HTH_TetR"/>
</dbReference>
<organism evidence="5 6">
    <name type="scientific">Pseudonocardia dioxanivorans (strain ATCC 55486 / DSM 44775 / JCM 13855 / CB1190)</name>
    <dbReference type="NCBI Taxonomy" id="675635"/>
    <lineage>
        <taxon>Bacteria</taxon>
        <taxon>Bacillati</taxon>
        <taxon>Actinomycetota</taxon>
        <taxon>Actinomycetes</taxon>
        <taxon>Pseudonocardiales</taxon>
        <taxon>Pseudonocardiaceae</taxon>
        <taxon>Pseudonocardia</taxon>
    </lineage>
</organism>
<dbReference type="PRINTS" id="PR00455">
    <property type="entry name" value="HTHTETR"/>
</dbReference>
<feature type="domain" description="HTH tetR-type" evidence="4">
    <location>
        <begin position="34"/>
        <end position="93"/>
    </location>
</feature>
<dbReference type="SUPFAM" id="SSF48498">
    <property type="entry name" value="Tetracyclin repressor-like, C-terminal domain"/>
    <property type="match status" value="1"/>
</dbReference>
<proteinExistence type="predicted"/>
<dbReference type="HOGENOM" id="CLU_069356_11_1_11"/>
<name>F4CP60_PSEUX</name>
<dbReference type="Proteomes" id="UP000007809">
    <property type="component" value="Chromosome"/>
</dbReference>
<sequence length="273" mass="29079">MPQREPPVNPEPPPAASPHTGRDAPPVSRDERRTRRRNEMVTAAVEAVRTHGAGVSVAEIAARAGITKPVLYRYFADRADLQRAVGEHAVGMLMQRMVPALSAELEPREQVAAVVDAFLAGIEEEPQLWRFVVHNPVEREAGTELVDDAREQIARMLASLIGERLRAAGRDSGGAEVWAHGLVGMVQSAGDWWLERRTMSRTAVTGYLTSLIWGGISGTLDGATGDRFPGNGSAGRSESTGADDGDRTGPGTRPGAGSLRAVPDPPAAGEANR</sequence>
<keyword evidence="1 2" id="KW-0238">DNA-binding</keyword>
<dbReference type="KEGG" id="pdx:Psed_1075"/>
<dbReference type="InterPro" id="IPR036271">
    <property type="entry name" value="Tet_transcr_reg_TetR-rel_C_sf"/>
</dbReference>
<dbReference type="GO" id="GO:0000976">
    <property type="term" value="F:transcription cis-regulatory region binding"/>
    <property type="evidence" value="ECO:0007669"/>
    <property type="project" value="TreeGrafter"/>
</dbReference>
<dbReference type="PANTHER" id="PTHR30055:SF160">
    <property type="entry name" value="TRANSCRIPTIONAL REGULATORY PROTEIN (PROBABLY ASNC-FAMILY)-RELATED"/>
    <property type="match status" value="1"/>
</dbReference>
<evidence type="ECO:0000259" key="4">
    <source>
        <dbReference type="PROSITE" id="PS50977"/>
    </source>
</evidence>
<feature type="compositionally biased region" description="Basic and acidic residues" evidence="3">
    <location>
        <begin position="28"/>
        <end position="38"/>
    </location>
</feature>
<dbReference type="AlphaFoldDB" id="F4CP60"/>
<dbReference type="GO" id="GO:0003700">
    <property type="term" value="F:DNA-binding transcription factor activity"/>
    <property type="evidence" value="ECO:0007669"/>
    <property type="project" value="TreeGrafter"/>
</dbReference>
<evidence type="ECO:0000256" key="3">
    <source>
        <dbReference type="SAM" id="MobiDB-lite"/>
    </source>
</evidence>
<accession>F4CP60</accession>
<dbReference type="Pfam" id="PF19344">
    <property type="entry name" value="TetR_C_32"/>
    <property type="match status" value="1"/>
</dbReference>
<protein>
    <submittedName>
        <fullName evidence="5">Transcriptional regulator, TetR family</fullName>
    </submittedName>
</protein>
<dbReference type="InterPro" id="IPR009057">
    <property type="entry name" value="Homeodomain-like_sf"/>
</dbReference>
<dbReference type="InterPro" id="IPR050109">
    <property type="entry name" value="HTH-type_TetR-like_transc_reg"/>
</dbReference>
<evidence type="ECO:0000313" key="6">
    <source>
        <dbReference type="Proteomes" id="UP000007809"/>
    </source>
</evidence>
<reference evidence="5 6" key="1">
    <citation type="journal article" date="2011" name="J. Bacteriol.">
        <title>Genome sequence of the 1,4-dioxane-degrading Pseudonocardia dioxanivorans strain CB1190.</title>
        <authorList>
            <person name="Sales C.M."/>
            <person name="Mahendra S."/>
            <person name="Grostern A."/>
            <person name="Parales R.E."/>
            <person name="Goodwin L.A."/>
            <person name="Woyke T."/>
            <person name="Nolan M."/>
            <person name="Lapidus A."/>
            <person name="Chertkov O."/>
            <person name="Ovchinnikova G."/>
            <person name="Sczyrba A."/>
            <person name="Alvarez-Cohen L."/>
        </authorList>
    </citation>
    <scope>NUCLEOTIDE SEQUENCE [LARGE SCALE GENOMIC DNA]</scope>
    <source>
        <strain evidence="6">ATCC 55486 / DSM 44775 / JCM 13855 / CB1190</strain>
    </source>
</reference>
<feature type="region of interest" description="Disordered" evidence="3">
    <location>
        <begin position="1"/>
        <end position="38"/>
    </location>
</feature>
<dbReference type="PROSITE" id="PS50977">
    <property type="entry name" value="HTH_TETR_2"/>
    <property type="match status" value="1"/>
</dbReference>
<evidence type="ECO:0000256" key="2">
    <source>
        <dbReference type="PROSITE-ProRule" id="PRU00335"/>
    </source>
</evidence>
<gene>
    <name evidence="5" type="ordered locus">Psed_1075</name>
</gene>
<dbReference type="eggNOG" id="COG1309">
    <property type="taxonomic scope" value="Bacteria"/>
</dbReference>
<feature type="region of interest" description="Disordered" evidence="3">
    <location>
        <begin position="224"/>
        <end position="273"/>
    </location>
</feature>
<dbReference type="SUPFAM" id="SSF46689">
    <property type="entry name" value="Homeodomain-like"/>
    <property type="match status" value="1"/>
</dbReference>
<dbReference type="PANTHER" id="PTHR30055">
    <property type="entry name" value="HTH-TYPE TRANSCRIPTIONAL REGULATOR RUTR"/>
    <property type="match status" value="1"/>
</dbReference>
<feature type="DNA-binding region" description="H-T-H motif" evidence="2">
    <location>
        <begin position="56"/>
        <end position="75"/>
    </location>
</feature>
<dbReference type="InterPro" id="IPR045823">
    <property type="entry name" value="TetR_C_32"/>
</dbReference>
<dbReference type="STRING" id="675635.Psed_1075"/>